<dbReference type="SUPFAM" id="SSF81442">
    <property type="entry name" value="Cytochrome c oxidase subunit I-like"/>
    <property type="match status" value="1"/>
</dbReference>
<dbReference type="Gene3D" id="1.20.210.10">
    <property type="entry name" value="Cytochrome c oxidase-like, subunit I domain"/>
    <property type="match status" value="1"/>
</dbReference>
<dbReference type="InterPro" id="IPR036927">
    <property type="entry name" value="Cyt_c_oxase-like_su1_sf"/>
</dbReference>
<evidence type="ECO:0000313" key="3">
    <source>
        <dbReference type="Proteomes" id="UP000219167"/>
    </source>
</evidence>
<dbReference type="GO" id="GO:0006119">
    <property type="term" value="P:oxidative phosphorylation"/>
    <property type="evidence" value="ECO:0007669"/>
    <property type="project" value="UniProtKB-UniPathway"/>
</dbReference>
<evidence type="ECO:0000313" key="2">
    <source>
        <dbReference type="EMBL" id="SOC45151.1"/>
    </source>
</evidence>
<feature type="transmembrane region" description="Helical" evidence="1">
    <location>
        <begin position="68"/>
        <end position="86"/>
    </location>
</feature>
<keyword evidence="1" id="KW-1133">Transmembrane helix</keyword>
<accession>A0A285UY06</accession>
<sequence>MNSISMSIAPARLAAIPGYDDQIIRRFTVATTVWALFGFSAGVIVAAQLAFPLLNLGEYFTFGRLRPVHTSGVILASSQGMGLLGFRDRLVWTRLRGEQAWLSRWAGGVVP</sequence>
<name>A0A285UY06_9HYPH</name>
<reference evidence="2 3" key="1">
    <citation type="submission" date="2017-08" db="EMBL/GenBank/DDBJ databases">
        <authorList>
            <person name="de Groot N.N."/>
        </authorList>
    </citation>
    <scope>NUCLEOTIDE SEQUENCE [LARGE SCALE GENOMIC DNA]</scope>
    <source>
        <strain evidence="2 3">JC85</strain>
    </source>
</reference>
<keyword evidence="1" id="KW-0812">Transmembrane</keyword>
<dbReference type="RefSeq" id="WP_407071948.1">
    <property type="nucleotide sequence ID" value="NZ_OBQD01000014.1"/>
</dbReference>
<gene>
    <name evidence="2" type="ORF">SAMN05892877_11425</name>
</gene>
<dbReference type="AlphaFoldDB" id="A0A285UY06"/>
<evidence type="ECO:0000256" key="1">
    <source>
        <dbReference type="SAM" id="Phobius"/>
    </source>
</evidence>
<dbReference type="EMBL" id="OBQD01000014">
    <property type="protein sequence ID" value="SOC45151.1"/>
    <property type="molecule type" value="Genomic_DNA"/>
</dbReference>
<protein>
    <submittedName>
        <fullName evidence="2">Uncharacterized protein</fullName>
    </submittedName>
</protein>
<keyword evidence="1" id="KW-0472">Membrane</keyword>
<keyword evidence="3" id="KW-1185">Reference proteome</keyword>
<feature type="transmembrane region" description="Helical" evidence="1">
    <location>
        <begin position="33"/>
        <end position="56"/>
    </location>
</feature>
<organism evidence="2 3">
    <name type="scientific">Rhizobium subbaraonis</name>
    <dbReference type="NCBI Taxonomy" id="908946"/>
    <lineage>
        <taxon>Bacteria</taxon>
        <taxon>Pseudomonadati</taxon>
        <taxon>Pseudomonadota</taxon>
        <taxon>Alphaproteobacteria</taxon>
        <taxon>Hyphomicrobiales</taxon>
        <taxon>Rhizobiaceae</taxon>
        <taxon>Rhizobium/Agrobacterium group</taxon>
        <taxon>Rhizobium</taxon>
    </lineage>
</organism>
<dbReference type="UniPathway" id="UPA00705"/>
<dbReference type="Proteomes" id="UP000219167">
    <property type="component" value="Unassembled WGS sequence"/>
</dbReference>
<proteinExistence type="predicted"/>